<comment type="caution">
    <text evidence="3">The sequence shown here is derived from an EMBL/GenBank/DDBJ whole genome shotgun (WGS) entry which is preliminary data.</text>
</comment>
<feature type="region of interest" description="Disordered" evidence="2">
    <location>
        <begin position="278"/>
        <end position="305"/>
    </location>
</feature>
<name>A0AAD1Y948_EUPCR</name>
<sequence length="723" mass="84767">MKNSRRDYEFNLETSKKSMFRECVNCGQEALDESRLNDKELNKRNPYFYCLECAMSYNNKSQLKIENDSSIDYNISSMNGPDPDQVQRSLNDITFKFNSQVNNIRGSKYLKSMIQDDEALTNDENLEESNENILNYSKKFRTDRTEDDDSAEINIANEVNKSESFEEYKPSSEEQKQSFTSFNSSVLKESRPRVYEYNDNLNPMKSAENDKIMKKSAEFTFRKLKAALKTSYENPTEGSSMPYYSQRSQIYPRNAESVLYESEPRNLNSQNFNGSIRSHRIQNSEISGAKDSQRGRPRSYRSDFKKCRSKSEIKKDFELMRSKLLDKESERITLEQDFQRKNAQFKSKEEKLEEILAKLRGKIHELTKVNTEKVRDICKNHESELEKYKDGYQHQLEESMKFQNERERINRKAKEKEELAKQLEKECEETQANYESRMDDIKEKINTLKKRVSEIQSKTKVTKAETTRVEKMITKLSERNYELTNQMKKTNISIEHYYNENNLLNDIVDKLKRLVQGSKSHPLESNRSSVIIEDSESLQKKVNNMKRSCSCKKIETPFDKSKQRCKSNNLYYDSSYDYHGLGSRNNKSSMMVTNLRRINESMNPKIIGLSNFNSSICNKSNIKSVKVYNFKSHDNDLQKKLKTSRKTNKISSEMFKKFLKSYKDKGRVKSRANKQGSGSLSNFFKASLKSPQGSMKIDLKCKFPKNKAHMNFFKQKMYESSLE</sequence>
<organism evidence="3 4">
    <name type="scientific">Euplotes crassus</name>
    <dbReference type="NCBI Taxonomy" id="5936"/>
    <lineage>
        <taxon>Eukaryota</taxon>
        <taxon>Sar</taxon>
        <taxon>Alveolata</taxon>
        <taxon>Ciliophora</taxon>
        <taxon>Intramacronucleata</taxon>
        <taxon>Spirotrichea</taxon>
        <taxon>Hypotrichia</taxon>
        <taxon>Euplotida</taxon>
        <taxon>Euplotidae</taxon>
        <taxon>Moneuplotes</taxon>
    </lineage>
</organism>
<reference evidence="3" key="1">
    <citation type="submission" date="2023-07" db="EMBL/GenBank/DDBJ databases">
        <authorList>
            <consortium name="AG Swart"/>
            <person name="Singh M."/>
            <person name="Singh A."/>
            <person name="Seah K."/>
            <person name="Emmerich C."/>
        </authorList>
    </citation>
    <scope>NUCLEOTIDE SEQUENCE</scope>
    <source>
        <strain evidence="3">DP1</strain>
    </source>
</reference>
<evidence type="ECO:0000256" key="1">
    <source>
        <dbReference type="SAM" id="Coils"/>
    </source>
</evidence>
<dbReference type="AlphaFoldDB" id="A0AAD1Y948"/>
<feature type="region of interest" description="Disordered" evidence="2">
    <location>
        <begin position="163"/>
        <end position="185"/>
    </location>
</feature>
<gene>
    <name evidence="3" type="ORF">ECRASSUSDP1_LOCUS28605</name>
</gene>
<evidence type="ECO:0000313" key="3">
    <source>
        <dbReference type="EMBL" id="CAI2386979.1"/>
    </source>
</evidence>
<evidence type="ECO:0000256" key="2">
    <source>
        <dbReference type="SAM" id="MobiDB-lite"/>
    </source>
</evidence>
<dbReference type="Proteomes" id="UP001295684">
    <property type="component" value="Unassembled WGS sequence"/>
</dbReference>
<accession>A0AAD1Y948</accession>
<dbReference type="EMBL" id="CAMPGE010029502">
    <property type="protein sequence ID" value="CAI2386979.1"/>
    <property type="molecule type" value="Genomic_DNA"/>
</dbReference>
<keyword evidence="4" id="KW-1185">Reference proteome</keyword>
<protein>
    <submittedName>
        <fullName evidence="3">Uncharacterized protein</fullName>
    </submittedName>
</protein>
<feature type="compositionally biased region" description="Basic and acidic residues" evidence="2">
    <location>
        <begin position="163"/>
        <end position="176"/>
    </location>
</feature>
<feature type="coiled-coil region" evidence="1">
    <location>
        <begin position="338"/>
        <end position="458"/>
    </location>
</feature>
<proteinExistence type="predicted"/>
<evidence type="ECO:0000313" key="4">
    <source>
        <dbReference type="Proteomes" id="UP001295684"/>
    </source>
</evidence>
<keyword evidence="1" id="KW-0175">Coiled coil</keyword>